<dbReference type="HOGENOM" id="CLU_001528_7_1_11"/>
<reference evidence="6 8" key="1">
    <citation type="journal article" date="2015" name="Genome Announc.">
        <title>Complete Genome Sequence of Corynebacterium kutscheri DSM 20755, a Corynebacterial Type Strain with Remarkably Low G+C Content of Chromosomal DNA.</title>
        <authorList>
            <person name="Ruckert C."/>
            <person name="Albersmeier A."/>
            <person name="Winkler A."/>
            <person name="Tauch A."/>
        </authorList>
    </citation>
    <scope>NUCLEOTIDE SEQUENCE [LARGE SCALE GENOMIC DNA]</scope>
    <source>
        <strain evidence="6 8">DSM 20755</strain>
    </source>
</reference>
<dbReference type="SUPFAM" id="SSF75005">
    <property type="entry name" value="Arabinanase/levansucrase/invertase"/>
    <property type="match status" value="1"/>
</dbReference>
<name>A0A0F6QZ79_9CORY</name>
<dbReference type="RefSeq" id="WP_046438661.1">
    <property type="nucleotide sequence ID" value="NZ_CP011312.1"/>
</dbReference>
<dbReference type="AlphaFoldDB" id="A0A0F6QZ79"/>
<dbReference type="InterPro" id="IPR023296">
    <property type="entry name" value="Glyco_hydro_beta-prop_sf"/>
</dbReference>
<evidence type="ECO:0000313" key="8">
    <source>
        <dbReference type="Proteomes" id="UP000033457"/>
    </source>
</evidence>
<evidence type="ECO:0000259" key="5">
    <source>
        <dbReference type="Pfam" id="PF00251"/>
    </source>
</evidence>
<keyword evidence="4 6" id="KW-0326">Glycosidase</keyword>
<dbReference type="OrthoDB" id="9776657at2"/>
<accession>A0A0F6QZ79</accession>
<gene>
    <name evidence="7" type="primary">scrB_1</name>
    <name evidence="7" type="ORF">NCTC949_00353</name>
    <name evidence="6" type="ORF">UL82_01685</name>
</gene>
<evidence type="ECO:0000313" key="6">
    <source>
        <dbReference type="EMBL" id="AKE40565.1"/>
    </source>
</evidence>
<dbReference type="Proteomes" id="UP000271380">
    <property type="component" value="Chromosome"/>
</dbReference>
<feature type="domain" description="Glycosyl hydrolase family 32 N-terminal" evidence="5">
    <location>
        <begin position="8"/>
        <end position="354"/>
    </location>
</feature>
<dbReference type="STRING" id="35755.UL82_01685"/>
<evidence type="ECO:0000256" key="3">
    <source>
        <dbReference type="ARBA" id="ARBA00022801"/>
    </source>
</evidence>
<dbReference type="EMBL" id="LR134377">
    <property type="protein sequence ID" value="VEH04950.1"/>
    <property type="molecule type" value="Genomic_DNA"/>
</dbReference>
<evidence type="ECO:0000256" key="2">
    <source>
        <dbReference type="ARBA" id="ARBA00012758"/>
    </source>
</evidence>
<comment type="similarity">
    <text evidence="1">Belongs to the glycosyl hydrolase 32 family.</text>
</comment>
<dbReference type="CDD" id="cd18623">
    <property type="entry name" value="GH32_ScrB-like"/>
    <property type="match status" value="1"/>
</dbReference>
<dbReference type="Pfam" id="PF00251">
    <property type="entry name" value="Glyco_hydro_32N"/>
    <property type="match status" value="1"/>
</dbReference>
<dbReference type="GO" id="GO:0004564">
    <property type="term" value="F:beta-fructofuranosidase activity"/>
    <property type="evidence" value="ECO:0007669"/>
    <property type="project" value="UniProtKB-EC"/>
</dbReference>
<dbReference type="Proteomes" id="UP000033457">
    <property type="component" value="Chromosome"/>
</dbReference>
<dbReference type="PANTHER" id="PTHR43101:SF1">
    <property type="entry name" value="BETA-FRUCTOSIDASE"/>
    <property type="match status" value="1"/>
</dbReference>
<organism evidence="6 8">
    <name type="scientific">Corynebacterium kutscheri</name>
    <dbReference type="NCBI Taxonomy" id="35755"/>
    <lineage>
        <taxon>Bacteria</taxon>
        <taxon>Bacillati</taxon>
        <taxon>Actinomycetota</taxon>
        <taxon>Actinomycetes</taxon>
        <taxon>Mycobacteriales</taxon>
        <taxon>Corynebacteriaceae</taxon>
        <taxon>Corynebacterium</taxon>
    </lineage>
</organism>
<evidence type="ECO:0000313" key="7">
    <source>
        <dbReference type="EMBL" id="VEH04950.1"/>
    </source>
</evidence>
<dbReference type="EC" id="3.2.1.26" evidence="2"/>
<dbReference type="EMBL" id="CP011312">
    <property type="protein sequence ID" value="AKE40565.1"/>
    <property type="molecule type" value="Genomic_DNA"/>
</dbReference>
<dbReference type="PANTHER" id="PTHR43101">
    <property type="entry name" value="BETA-FRUCTOSIDASE"/>
    <property type="match status" value="1"/>
</dbReference>
<dbReference type="InterPro" id="IPR051214">
    <property type="entry name" value="GH32_Enzymes"/>
</dbReference>
<dbReference type="KEGG" id="cku:UL82_01685"/>
<keyword evidence="3 6" id="KW-0378">Hydrolase</keyword>
<proteinExistence type="inferred from homology"/>
<protein>
    <recommendedName>
        <fullName evidence="2">beta-fructofuranosidase</fullName>
        <ecNumber evidence="2">3.2.1.26</ecNumber>
    </recommendedName>
</protein>
<evidence type="ECO:0000313" key="9">
    <source>
        <dbReference type="Proteomes" id="UP000271380"/>
    </source>
</evidence>
<evidence type="ECO:0000256" key="4">
    <source>
        <dbReference type="ARBA" id="ARBA00023295"/>
    </source>
</evidence>
<evidence type="ECO:0000256" key="1">
    <source>
        <dbReference type="ARBA" id="ARBA00009902"/>
    </source>
</evidence>
<keyword evidence="8" id="KW-1185">Reference proteome</keyword>
<dbReference type="GO" id="GO:0005975">
    <property type="term" value="P:carbohydrate metabolic process"/>
    <property type="evidence" value="ECO:0007669"/>
    <property type="project" value="InterPro"/>
</dbReference>
<dbReference type="SMART" id="SM00640">
    <property type="entry name" value="Glyco_32"/>
    <property type="match status" value="1"/>
</dbReference>
<dbReference type="Gene3D" id="2.115.10.20">
    <property type="entry name" value="Glycosyl hydrolase domain, family 43"/>
    <property type="match status" value="1"/>
</dbReference>
<reference evidence="7 9" key="2">
    <citation type="submission" date="2018-12" db="EMBL/GenBank/DDBJ databases">
        <authorList>
            <consortium name="Pathogen Informatics"/>
        </authorList>
    </citation>
    <scope>NUCLEOTIDE SEQUENCE [LARGE SCALE GENOMIC DNA]</scope>
    <source>
        <strain evidence="7 9">NCTC949</strain>
    </source>
</reference>
<dbReference type="InterPro" id="IPR001362">
    <property type="entry name" value="Glyco_hydro_32"/>
</dbReference>
<dbReference type="InterPro" id="IPR013148">
    <property type="entry name" value="Glyco_hydro_32_N"/>
</dbReference>
<sequence length="479" mass="53745">MTYRPTFHITAPTGRLNDPNGMFMHGSTLHVYYQKDPAFPFGKKRTGWGHVSTTLHGDSFDHWQHHPDALYPDAEYDLNGCYSGGAVRDNDGQVYLFYTGNLKYTDSNGDVQRRATQNRVIVSDIDSPMGGVYRRDAKNPLIDGPAHGYTNDYRDPMITRDPAGGWRMVIGAQRIDGTPAVVLYTGENLAQWEFAGELEFDLSQAQPGISPDLLPGGYMWECPNLMTFRDEVTDEDLDVLIICPQGVQSYTDEEGVTHYQSSDQCGYVVGKLRGTTFEVVRGFSELDYGHQFYAPQIIAEKYLDSRQLCVRTALLLGWMGLPAQDENPSIKEEGWVHSLTVPRRIRLRNHRLIQEFILPDQVLAAVAQRNDSDNAHTVQVGKNVYYLREFLSKNNQKIILCDMSGLEVFSLSYLLGEKQYIELALGADVRRIPVTSGNLEIFLDGNALEVLIDGGKIAAASIVNAAPGEMWDTFYLFSD</sequence>